<keyword evidence="2" id="KW-1185">Reference proteome</keyword>
<protein>
    <submittedName>
        <fullName evidence="1">Uncharacterized protein</fullName>
    </submittedName>
</protein>
<accession>A0ABU0ANQ9</accession>
<organism evidence="1 2">
    <name type="scientific">Cytobacillus purgationiresistens</name>
    <dbReference type="NCBI Taxonomy" id="863449"/>
    <lineage>
        <taxon>Bacteria</taxon>
        <taxon>Bacillati</taxon>
        <taxon>Bacillota</taxon>
        <taxon>Bacilli</taxon>
        <taxon>Bacillales</taxon>
        <taxon>Bacillaceae</taxon>
        <taxon>Cytobacillus</taxon>
    </lineage>
</organism>
<gene>
    <name evidence="1" type="ORF">J2S17_004386</name>
</gene>
<evidence type="ECO:0000313" key="2">
    <source>
        <dbReference type="Proteomes" id="UP001238088"/>
    </source>
</evidence>
<dbReference type="EMBL" id="JAUSUB010000024">
    <property type="protein sequence ID" value="MDQ0272494.1"/>
    <property type="molecule type" value="Genomic_DNA"/>
</dbReference>
<comment type="caution">
    <text evidence="1">The sequence shown here is derived from an EMBL/GenBank/DDBJ whole genome shotgun (WGS) entry which is preliminary data.</text>
</comment>
<name>A0ABU0ANQ9_9BACI</name>
<dbReference type="Proteomes" id="UP001238088">
    <property type="component" value="Unassembled WGS sequence"/>
</dbReference>
<dbReference type="RefSeq" id="WP_307477850.1">
    <property type="nucleotide sequence ID" value="NZ_JAUSUB010000024.1"/>
</dbReference>
<reference evidence="1 2" key="1">
    <citation type="submission" date="2023-07" db="EMBL/GenBank/DDBJ databases">
        <title>Genomic Encyclopedia of Type Strains, Phase IV (KMG-IV): sequencing the most valuable type-strain genomes for metagenomic binning, comparative biology and taxonomic classification.</title>
        <authorList>
            <person name="Goeker M."/>
        </authorList>
    </citation>
    <scope>NUCLEOTIDE SEQUENCE [LARGE SCALE GENOMIC DNA]</scope>
    <source>
        <strain evidence="1 2">DSM 23494</strain>
    </source>
</reference>
<evidence type="ECO:0000313" key="1">
    <source>
        <dbReference type="EMBL" id="MDQ0272494.1"/>
    </source>
</evidence>
<proteinExistence type="predicted"/>
<sequence>MDLLNLIKKAKKGDDEAFYQLMQMHKGASKVGRLFIYILHLF</sequence>